<keyword evidence="1" id="KW-1133">Transmembrane helix</keyword>
<feature type="transmembrane region" description="Helical" evidence="1">
    <location>
        <begin position="51"/>
        <end position="72"/>
    </location>
</feature>
<sequence>MHVTNVAKSDPIRVSRGTTRRVVLAVGVAHFINDAYSSFLSPLLPRLMDRLGMSIALAAILAMTWSLAGSVIQPAAGYLADRHGRKFFVIGGPLISGVFLSLIGLAPSVAVLAAILIAGGIGSAAFHPPGAAMSGEAAEGKGSGLRMSIFAFGGLLGFAVGPLIVVGLVAVVGLNGMWVAMLPAIAVCTVLAFVLPPDRPHPAAPKPPPPLAVLRALRGPLGAIFVIGALSGFLQRLFLTLSPIISFQDGVSEATGAIVLSTYMGGQAVGTLVGGVLCDRMDRRYLLAGLTALALPAHFFAFWLPAASPLMLMFAAVAGFLNLALMPPVIVLAQEILPESKGVGSGIVMGLAWAVGSVAVIGFGFLGDGIGPRPAALMSLPLLLIGTVLAFHPSLRPHRMPDHA</sequence>
<dbReference type="InterPro" id="IPR011701">
    <property type="entry name" value="MFS"/>
</dbReference>
<feature type="transmembrane region" description="Helical" evidence="1">
    <location>
        <begin position="345"/>
        <end position="367"/>
    </location>
</feature>
<dbReference type="AlphaFoldDB" id="A0A381PLZ3"/>
<dbReference type="CDD" id="cd17478">
    <property type="entry name" value="MFS_FsR"/>
    <property type="match status" value="1"/>
</dbReference>
<dbReference type="PANTHER" id="PTHR43129:SF1">
    <property type="entry name" value="FOSMIDOMYCIN RESISTANCE PROTEIN"/>
    <property type="match status" value="1"/>
</dbReference>
<keyword evidence="1" id="KW-0812">Transmembrane</keyword>
<dbReference type="GO" id="GO:0022857">
    <property type="term" value="F:transmembrane transporter activity"/>
    <property type="evidence" value="ECO:0007669"/>
    <property type="project" value="InterPro"/>
</dbReference>
<evidence type="ECO:0000259" key="2">
    <source>
        <dbReference type="PROSITE" id="PS50850"/>
    </source>
</evidence>
<feature type="transmembrane region" description="Helical" evidence="1">
    <location>
        <begin position="216"/>
        <end position="234"/>
    </location>
</feature>
<feature type="transmembrane region" description="Helical" evidence="1">
    <location>
        <begin position="373"/>
        <end position="391"/>
    </location>
</feature>
<dbReference type="InterPro" id="IPR020846">
    <property type="entry name" value="MFS_dom"/>
</dbReference>
<feature type="transmembrane region" description="Helical" evidence="1">
    <location>
        <begin position="84"/>
        <end position="103"/>
    </location>
</feature>
<dbReference type="SUPFAM" id="SSF103473">
    <property type="entry name" value="MFS general substrate transporter"/>
    <property type="match status" value="1"/>
</dbReference>
<protein>
    <recommendedName>
        <fullName evidence="2">Major facilitator superfamily (MFS) profile domain-containing protein</fullName>
    </recommendedName>
</protein>
<dbReference type="Gene3D" id="1.20.1250.20">
    <property type="entry name" value="MFS general substrate transporter like domains"/>
    <property type="match status" value="2"/>
</dbReference>
<dbReference type="InterPro" id="IPR036259">
    <property type="entry name" value="MFS_trans_sf"/>
</dbReference>
<name>A0A381PLZ3_9ZZZZ</name>
<evidence type="ECO:0000256" key="1">
    <source>
        <dbReference type="SAM" id="Phobius"/>
    </source>
</evidence>
<reference evidence="3" key="1">
    <citation type="submission" date="2018-05" db="EMBL/GenBank/DDBJ databases">
        <authorList>
            <person name="Lanie J.A."/>
            <person name="Ng W.-L."/>
            <person name="Kazmierczak K.M."/>
            <person name="Andrzejewski T.M."/>
            <person name="Davidsen T.M."/>
            <person name="Wayne K.J."/>
            <person name="Tettelin H."/>
            <person name="Glass J.I."/>
            <person name="Rusch D."/>
            <person name="Podicherti R."/>
            <person name="Tsui H.-C.T."/>
            <person name="Winkler M.E."/>
        </authorList>
    </citation>
    <scope>NUCLEOTIDE SEQUENCE</scope>
</reference>
<gene>
    <name evidence="3" type="ORF">METZ01_LOCUS20488</name>
</gene>
<dbReference type="Pfam" id="PF07690">
    <property type="entry name" value="MFS_1"/>
    <property type="match status" value="1"/>
</dbReference>
<feature type="transmembrane region" description="Helical" evidence="1">
    <location>
        <begin position="285"/>
        <end position="304"/>
    </location>
</feature>
<dbReference type="GO" id="GO:0005886">
    <property type="term" value="C:plasma membrane"/>
    <property type="evidence" value="ECO:0007669"/>
    <property type="project" value="TreeGrafter"/>
</dbReference>
<dbReference type="PROSITE" id="PS50850">
    <property type="entry name" value="MFS"/>
    <property type="match status" value="1"/>
</dbReference>
<feature type="domain" description="Major facilitator superfamily (MFS) profile" evidence="2">
    <location>
        <begin position="22"/>
        <end position="398"/>
    </location>
</feature>
<organism evidence="3">
    <name type="scientific">marine metagenome</name>
    <dbReference type="NCBI Taxonomy" id="408172"/>
    <lineage>
        <taxon>unclassified sequences</taxon>
        <taxon>metagenomes</taxon>
        <taxon>ecological metagenomes</taxon>
    </lineage>
</organism>
<feature type="transmembrane region" description="Helical" evidence="1">
    <location>
        <begin position="254"/>
        <end position="278"/>
    </location>
</feature>
<proteinExistence type="predicted"/>
<feature type="transmembrane region" description="Helical" evidence="1">
    <location>
        <begin position="177"/>
        <end position="195"/>
    </location>
</feature>
<feature type="transmembrane region" description="Helical" evidence="1">
    <location>
        <begin position="21"/>
        <end position="39"/>
    </location>
</feature>
<dbReference type="PANTHER" id="PTHR43129">
    <property type="entry name" value="FOSMIDOMYCIN RESISTANCE PROTEIN"/>
    <property type="match status" value="1"/>
</dbReference>
<evidence type="ECO:0000313" key="3">
    <source>
        <dbReference type="EMBL" id="SUZ67634.1"/>
    </source>
</evidence>
<feature type="transmembrane region" description="Helical" evidence="1">
    <location>
        <begin position="310"/>
        <end position="333"/>
    </location>
</feature>
<accession>A0A381PLZ3</accession>
<dbReference type="EMBL" id="UINC01001016">
    <property type="protein sequence ID" value="SUZ67634.1"/>
    <property type="molecule type" value="Genomic_DNA"/>
</dbReference>
<feature type="transmembrane region" description="Helical" evidence="1">
    <location>
        <begin position="109"/>
        <end position="128"/>
    </location>
</feature>
<feature type="transmembrane region" description="Helical" evidence="1">
    <location>
        <begin position="149"/>
        <end position="171"/>
    </location>
</feature>
<keyword evidence="1" id="KW-0472">Membrane</keyword>